<evidence type="ECO:0000313" key="3">
    <source>
        <dbReference type="Proteomes" id="UP000023268"/>
    </source>
</evidence>
<dbReference type="InterPro" id="IPR011486">
    <property type="entry name" value="BBP2"/>
</dbReference>
<dbReference type="eggNOG" id="COG3637">
    <property type="taxonomic scope" value="Bacteria"/>
</dbReference>
<gene>
    <name evidence="2" type="ORF">AZ34_01880</name>
</gene>
<dbReference type="Gene3D" id="2.40.160.10">
    <property type="entry name" value="Porin"/>
    <property type="match status" value="1"/>
</dbReference>
<proteinExistence type="predicted"/>
<feature type="signal peptide" evidence="1">
    <location>
        <begin position="1"/>
        <end position="27"/>
    </location>
</feature>
<name>A0A016XFF4_9BURK</name>
<protein>
    <recommendedName>
        <fullName evidence="4">Porin</fullName>
    </recommendedName>
</protein>
<evidence type="ECO:0008006" key="4">
    <source>
        <dbReference type="Google" id="ProtNLM"/>
    </source>
</evidence>
<organism evidence="2 3">
    <name type="scientific">Hylemonella gracilis str. Niagara R</name>
    <dbReference type="NCBI Taxonomy" id="1458275"/>
    <lineage>
        <taxon>Bacteria</taxon>
        <taxon>Pseudomonadati</taxon>
        <taxon>Pseudomonadota</taxon>
        <taxon>Betaproteobacteria</taxon>
        <taxon>Burkholderiales</taxon>
        <taxon>Comamonadaceae</taxon>
        <taxon>Hylemonella</taxon>
    </lineage>
</organism>
<dbReference type="AlphaFoldDB" id="A0A016XFF4"/>
<dbReference type="STRING" id="1458275.AZ34_01880"/>
<feature type="chain" id="PRO_5001492409" description="Porin" evidence="1">
    <location>
        <begin position="28"/>
        <end position="405"/>
    </location>
</feature>
<reference evidence="2 3" key="1">
    <citation type="submission" date="2014-02" db="EMBL/GenBank/DDBJ databases">
        <title>Draft Genome of Hylemonella gracilis isolated from the Niagara River.</title>
        <authorList>
            <person name="Pawlowski D.R."/>
            <person name="Koudelka G.B."/>
        </authorList>
    </citation>
    <scope>NUCLEOTIDE SEQUENCE [LARGE SCALE GENOMIC DNA]</scope>
    <source>
        <strain evidence="2 3">Niagara R</strain>
    </source>
</reference>
<dbReference type="OrthoDB" id="8595088at2"/>
<dbReference type="EMBL" id="JEMG01000001">
    <property type="protein sequence ID" value="EYC49948.1"/>
    <property type="molecule type" value="Genomic_DNA"/>
</dbReference>
<comment type="caution">
    <text evidence="2">The sequence shown here is derived from an EMBL/GenBank/DDBJ whole genome shotgun (WGS) entry which is preliminary data.</text>
</comment>
<evidence type="ECO:0000313" key="2">
    <source>
        <dbReference type="EMBL" id="EYC49948.1"/>
    </source>
</evidence>
<keyword evidence="1" id="KW-0732">Signal</keyword>
<accession>A0A016XFF4</accession>
<dbReference type="Proteomes" id="UP000023268">
    <property type="component" value="Unassembled WGS sequence"/>
</dbReference>
<dbReference type="SUPFAM" id="SSF56935">
    <property type="entry name" value="Porins"/>
    <property type="match status" value="1"/>
</dbReference>
<dbReference type="Pfam" id="PF07642">
    <property type="entry name" value="BBP2"/>
    <property type="match status" value="1"/>
</dbReference>
<dbReference type="RefSeq" id="WP_051509449.1">
    <property type="nucleotide sequence ID" value="NZ_JEMG01000001.1"/>
</dbReference>
<sequence>MRVKHRTIFAPVAALALGLAAGGQAIAQQNRMGLTPDQMQDLNRTIVKTEAIEDAWETAGFKGLTISGYMDPTYIYNQNADRAGFQFLSTQGDGDAWDYSDTYYFGTASISFEKEADDGTQYVLKLQPQSSNSLNLAEAKVSIPLSNRQTRLIAGQVLDWSGYEYADPVQTSLITHNLLFDFTLPVSYTGAGFDISTGSWQFRTMLANVNSATAPADEKSPSWVYRFDYWPEEFWGVGFAGLVGKTVNYNDPDEALSNTILFEVDGYYARGDWSLGGQISYGTQEEAAVNGKDAQWVGASATVAYNITPRLLFALRADYIQNEENGGGLFGYQADTSNGIGDADGDDKGANRYATSLGLKYLLNEKTSLKLEYRLDGASEDVFEDVDGKAKDSNNVFGAAIVVSF</sequence>
<dbReference type="InterPro" id="IPR023614">
    <property type="entry name" value="Porin_dom_sf"/>
</dbReference>
<evidence type="ECO:0000256" key="1">
    <source>
        <dbReference type="SAM" id="SignalP"/>
    </source>
</evidence>